<dbReference type="SMART" id="SM00448">
    <property type="entry name" value="REC"/>
    <property type="match status" value="1"/>
</dbReference>
<dbReference type="InterPro" id="IPR004358">
    <property type="entry name" value="Sig_transdc_His_kin-like_C"/>
</dbReference>
<dbReference type="SUPFAM" id="SSF55874">
    <property type="entry name" value="ATPase domain of HSP90 chaperone/DNA topoisomerase II/histidine kinase"/>
    <property type="match status" value="1"/>
</dbReference>
<proteinExistence type="predicted"/>
<dbReference type="SUPFAM" id="SSF47384">
    <property type="entry name" value="Homodimeric domain of signal transducing histidine kinase"/>
    <property type="match status" value="1"/>
</dbReference>
<protein>
    <submittedName>
        <fullName evidence="7">Type IB hybrid histidine kinase</fullName>
    </submittedName>
</protein>
<dbReference type="PROSITE" id="PS50110">
    <property type="entry name" value="RESPONSE_REGULATORY"/>
    <property type="match status" value="1"/>
</dbReference>
<dbReference type="Pfam" id="PF00072">
    <property type="entry name" value="Response_reg"/>
    <property type="match status" value="1"/>
</dbReference>
<dbReference type="SMART" id="SM00388">
    <property type="entry name" value="HisKA"/>
    <property type="match status" value="1"/>
</dbReference>
<dbReference type="CDD" id="cd17546">
    <property type="entry name" value="REC_hyHK_CKI1_RcsC-like"/>
    <property type="match status" value="1"/>
</dbReference>
<organism evidence="7 8">
    <name type="scientific">Mucor lusitanicus CBS 277.49</name>
    <dbReference type="NCBI Taxonomy" id="747725"/>
    <lineage>
        <taxon>Eukaryota</taxon>
        <taxon>Fungi</taxon>
        <taxon>Fungi incertae sedis</taxon>
        <taxon>Mucoromycota</taxon>
        <taxon>Mucoromycotina</taxon>
        <taxon>Mucoromycetes</taxon>
        <taxon>Mucorales</taxon>
        <taxon>Mucorineae</taxon>
        <taxon>Mucoraceae</taxon>
        <taxon>Mucor</taxon>
    </lineage>
</organism>
<dbReference type="PROSITE" id="PS50109">
    <property type="entry name" value="HIS_KIN"/>
    <property type="match status" value="1"/>
</dbReference>
<keyword evidence="1 3" id="KW-0597">Phosphoprotein</keyword>
<feature type="region of interest" description="Disordered" evidence="4">
    <location>
        <begin position="492"/>
        <end position="527"/>
    </location>
</feature>
<keyword evidence="7" id="KW-0808">Transferase</keyword>
<evidence type="ECO:0000256" key="1">
    <source>
        <dbReference type="ARBA" id="ARBA00022553"/>
    </source>
</evidence>
<sequence length="1046" mass="115242">MDMHDDSGPTPANSSHCISSEMAAIYTSTFQHVGMEFVDALMREITVQAQVDSALFLQLLSPEEYNEIASIYMKDSKSRFHVVSSAVSTTSSPEIQHSSCSSGDDPSPSSNVDSTSDGLQDQFLLIRSCFSNQASMKSSLTNAIIPLSSLNASSPYVKTLLHSEKIASIIHSKDKEEIERGVYPDYEHFVGYRLESAQQKKDSVIRGLLCVTDHATMDNRKLGIISNILDSVHTRCINELNQLQRREQLISARDLAVLDAENKLKFLADMSHEIRTPMNAVIALTDLLLQERSSLNIEQIEHLEVIQTSGSHLLTIINDILDISKLNHDPKFKLESRRFSLRKCLKDTLNMARHQASMSQQNKVVYVLECPPDKDDNLPLPQLIAQLENKGVLLRPLLHKKGKTVLPVIWKIDSDVPDHLLGDTMRLTQIMLNLCSNAVKFTKQGGIHIRIKRSTPTPLRTTPSSRHNERRMTFKERYDAKIETMWTQALQDRRDRNSNAMSPTSSSTSTGGGLVTGHNSSATPLDDPDMDYFGEKSILEISVTDTGIGIPADRLPKLFKSFSQIDISTARRYGGTGLGLAISSTLVNRMGGCVWVESEEGVGSRFALTLPMTVAPRGRNYSSDSTPLGFAGSPSSPGSTVSDSSSSVHSALGGSNAGNDIISPLSSMYTFTTPAVNNTPNNPGYFPLTSNLTATPQQQQQQQHQMHRPALARTTHQQLYPADTLNIRTEPQLIPQIIQANTGSNESFSPMAEDTHTANAPMESRNVEDVKRVIANTDSSNNTIHNSLSANNASANQGRKSYNDLLSPASRSTRVGITKQHYHNRKPQTKEENLAKLHPLRILLAEDNILNQKIAISILKRLGYVDVAIANNGSEVLTLMKTSVFDVIFMDLYMPEMDGLEVTREIIKERTRQKQADMAPSNDTAQTNESLASSDLLNTVDVYIIALTASASREDRQICIDAGMNDFISKPFTMTEMKSALKTCANKRKKRRKLAQQKQMEGVFTDTAAASIHPTASTSTEMIHATTDDPMLDVQTAAPSPSAPST</sequence>
<feature type="region of interest" description="Disordered" evidence="4">
    <location>
        <begin position="92"/>
        <end position="116"/>
    </location>
</feature>
<feature type="compositionally biased region" description="Low complexity" evidence="4">
    <location>
        <begin position="786"/>
        <end position="796"/>
    </location>
</feature>
<dbReference type="Proteomes" id="UP000077051">
    <property type="component" value="Unassembled WGS sequence"/>
</dbReference>
<reference evidence="7 8" key="1">
    <citation type="submission" date="2015-06" db="EMBL/GenBank/DDBJ databases">
        <title>Expansion of signal transduction pathways in fungi by whole-genome duplication.</title>
        <authorList>
            <consortium name="DOE Joint Genome Institute"/>
            <person name="Corrochano L.M."/>
            <person name="Kuo A."/>
            <person name="Marcet-Houben M."/>
            <person name="Polaino S."/>
            <person name="Salamov A."/>
            <person name="Villalobos J.M."/>
            <person name="Alvarez M.I."/>
            <person name="Avalos J."/>
            <person name="Benito E.P."/>
            <person name="Benoit I."/>
            <person name="Burger G."/>
            <person name="Camino L.P."/>
            <person name="Canovas D."/>
            <person name="Cerda-Olmedo E."/>
            <person name="Cheng J.-F."/>
            <person name="Dominguez A."/>
            <person name="Elias M."/>
            <person name="Eslava A.P."/>
            <person name="Glaser F."/>
            <person name="Grimwood J."/>
            <person name="Gutierrez G."/>
            <person name="Heitman J."/>
            <person name="Henrissat B."/>
            <person name="Iturriaga E.A."/>
            <person name="Lang B.F."/>
            <person name="Lavin J.L."/>
            <person name="Lee S."/>
            <person name="Li W."/>
            <person name="Lindquist E."/>
            <person name="Lopez-Garcia S."/>
            <person name="Luque E.M."/>
            <person name="Marcos A.T."/>
            <person name="Martin J."/>
            <person name="Mccluskey K."/>
            <person name="Medina H.R."/>
            <person name="Miralles-Duran A."/>
            <person name="Miyazaki A."/>
            <person name="Munoz-Torres E."/>
            <person name="Oguiza J.A."/>
            <person name="Ohm R."/>
            <person name="Olmedo M."/>
            <person name="Orejas M."/>
            <person name="Ortiz-Castellanos L."/>
            <person name="Pisabarro A.G."/>
            <person name="Rodriguez-Romero J."/>
            <person name="Ruiz-Herrera J."/>
            <person name="Ruiz-Vazquez R."/>
            <person name="Sanz C."/>
            <person name="Schackwitz W."/>
            <person name="Schmutz J."/>
            <person name="Shahriari M."/>
            <person name="Shelest E."/>
            <person name="Silva-Franco F."/>
            <person name="Soanes D."/>
            <person name="Syed K."/>
            <person name="Tagua V.G."/>
            <person name="Talbot N.J."/>
            <person name="Thon M."/>
            <person name="De Vries R.P."/>
            <person name="Wiebenga A."/>
            <person name="Yadav J.S."/>
            <person name="Braun E.L."/>
            <person name="Baker S."/>
            <person name="Garre V."/>
            <person name="Horwitz B."/>
            <person name="Torres-Martinez S."/>
            <person name="Idnurm A."/>
            <person name="Herrera-Estrella A."/>
            <person name="Gabaldon T."/>
            <person name="Grigoriev I.V."/>
        </authorList>
    </citation>
    <scope>NUCLEOTIDE SEQUENCE [LARGE SCALE GENOMIC DNA]</scope>
    <source>
        <strain evidence="7 8">CBS 277.49</strain>
    </source>
</reference>
<evidence type="ECO:0000259" key="5">
    <source>
        <dbReference type="PROSITE" id="PS50109"/>
    </source>
</evidence>
<dbReference type="PANTHER" id="PTHR45339:SF1">
    <property type="entry name" value="HYBRID SIGNAL TRANSDUCTION HISTIDINE KINASE J"/>
    <property type="match status" value="1"/>
</dbReference>
<dbReference type="PANTHER" id="PTHR45339">
    <property type="entry name" value="HYBRID SIGNAL TRANSDUCTION HISTIDINE KINASE J"/>
    <property type="match status" value="1"/>
</dbReference>
<feature type="domain" description="Response regulatory" evidence="6">
    <location>
        <begin position="841"/>
        <end position="985"/>
    </location>
</feature>
<dbReference type="CDD" id="cd00082">
    <property type="entry name" value="HisKA"/>
    <property type="match status" value="1"/>
</dbReference>
<gene>
    <name evidence="7" type="primary">HK_IB_2</name>
    <name evidence="7" type="ORF">MUCCIDRAFT_113373</name>
</gene>
<evidence type="ECO:0000256" key="2">
    <source>
        <dbReference type="ARBA" id="ARBA00023012"/>
    </source>
</evidence>
<dbReference type="InterPro" id="IPR036097">
    <property type="entry name" value="HisK_dim/P_sf"/>
</dbReference>
<dbReference type="InterPro" id="IPR005467">
    <property type="entry name" value="His_kinase_dom"/>
</dbReference>
<evidence type="ECO:0000313" key="7">
    <source>
        <dbReference type="EMBL" id="OAC99927.1"/>
    </source>
</evidence>
<dbReference type="STRING" id="747725.A0A168IG62"/>
<dbReference type="VEuPathDB" id="FungiDB:MUCCIDRAFT_113373"/>
<dbReference type="EMBL" id="AMYB01000007">
    <property type="protein sequence ID" value="OAC99927.1"/>
    <property type="molecule type" value="Genomic_DNA"/>
</dbReference>
<dbReference type="Gene3D" id="3.40.50.2300">
    <property type="match status" value="1"/>
</dbReference>
<dbReference type="InterPro" id="IPR003661">
    <property type="entry name" value="HisK_dim/P_dom"/>
</dbReference>
<dbReference type="SMART" id="SM00387">
    <property type="entry name" value="HATPase_c"/>
    <property type="match status" value="1"/>
</dbReference>
<evidence type="ECO:0000259" key="6">
    <source>
        <dbReference type="PROSITE" id="PS50110"/>
    </source>
</evidence>
<keyword evidence="2" id="KW-0902">Two-component regulatory system</keyword>
<keyword evidence="8" id="KW-1185">Reference proteome</keyword>
<feature type="domain" description="Histidine kinase" evidence="5">
    <location>
        <begin position="269"/>
        <end position="614"/>
    </location>
</feature>
<dbReference type="InterPro" id="IPR003594">
    <property type="entry name" value="HATPase_dom"/>
</dbReference>
<feature type="modified residue" description="4-aspartylphosphate" evidence="3">
    <location>
        <position position="891"/>
    </location>
</feature>
<dbReference type="InterPro" id="IPR001789">
    <property type="entry name" value="Sig_transdc_resp-reg_receiver"/>
</dbReference>
<dbReference type="Pfam" id="PF02518">
    <property type="entry name" value="HATPase_c"/>
    <property type="match status" value="1"/>
</dbReference>
<feature type="region of interest" description="Disordered" evidence="4">
    <location>
        <begin position="778"/>
        <end position="802"/>
    </location>
</feature>
<keyword evidence="7" id="KW-0418">Kinase</keyword>
<dbReference type="Gene3D" id="1.10.287.130">
    <property type="match status" value="1"/>
</dbReference>
<dbReference type="OrthoDB" id="10266508at2759"/>
<dbReference type="InterPro" id="IPR036890">
    <property type="entry name" value="HATPase_C_sf"/>
</dbReference>
<dbReference type="InterPro" id="IPR011006">
    <property type="entry name" value="CheY-like_superfamily"/>
</dbReference>
<dbReference type="Pfam" id="PF00512">
    <property type="entry name" value="HisKA"/>
    <property type="match status" value="1"/>
</dbReference>
<evidence type="ECO:0000313" key="8">
    <source>
        <dbReference type="Proteomes" id="UP000077051"/>
    </source>
</evidence>
<feature type="region of interest" description="Disordered" evidence="4">
    <location>
        <begin position="621"/>
        <end position="651"/>
    </location>
</feature>
<dbReference type="AlphaFoldDB" id="A0A168IG62"/>
<accession>A0A168IG62</accession>
<feature type="compositionally biased region" description="Low complexity" evidence="4">
    <location>
        <begin position="632"/>
        <end position="651"/>
    </location>
</feature>
<dbReference type="CDD" id="cd16922">
    <property type="entry name" value="HATPase_EvgS-ArcB-TorS-like"/>
    <property type="match status" value="1"/>
</dbReference>
<dbReference type="Gene3D" id="3.30.565.10">
    <property type="entry name" value="Histidine kinase-like ATPase, C-terminal domain"/>
    <property type="match status" value="1"/>
</dbReference>
<comment type="caution">
    <text evidence="7">The sequence shown here is derived from an EMBL/GenBank/DDBJ whole genome shotgun (WGS) entry which is preliminary data.</text>
</comment>
<evidence type="ECO:0000256" key="3">
    <source>
        <dbReference type="PROSITE-ProRule" id="PRU00169"/>
    </source>
</evidence>
<name>A0A168IG62_MUCCL</name>
<dbReference type="PRINTS" id="PR00344">
    <property type="entry name" value="BCTRLSENSOR"/>
</dbReference>
<dbReference type="GO" id="GO:0000155">
    <property type="term" value="F:phosphorelay sensor kinase activity"/>
    <property type="evidence" value="ECO:0007669"/>
    <property type="project" value="InterPro"/>
</dbReference>
<evidence type="ECO:0000256" key="4">
    <source>
        <dbReference type="SAM" id="MobiDB-lite"/>
    </source>
</evidence>
<dbReference type="SUPFAM" id="SSF52172">
    <property type="entry name" value="CheY-like"/>
    <property type="match status" value="1"/>
</dbReference>